<gene>
    <name evidence="3" type="ORF">GSTENG00006691001</name>
</gene>
<dbReference type="SUPFAM" id="SSF49899">
    <property type="entry name" value="Concanavalin A-like lectins/glucanases"/>
    <property type="match status" value="2"/>
</dbReference>
<evidence type="ECO:0000259" key="2">
    <source>
        <dbReference type="PROSITE" id="PS50060"/>
    </source>
</evidence>
<dbReference type="PANTHER" id="PTHR23282">
    <property type="entry name" value="APICAL ENDOSOMAL GLYCOPROTEIN PRECURSOR"/>
    <property type="match status" value="1"/>
</dbReference>
<organism evidence="3">
    <name type="scientific">Tetraodon nigroviridis</name>
    <name type="common">Spotted green pufferfish</name>
    <name type="synonym">Chelonodon nigroviridis</name>
    <dbReference type="NCBI Taxonomy" id="99883"/>
    <lineage>
        <taxon>Eukaryota</taxon>
        <taxon>Metazoa</taxon>
        <taxon>Chordata</taxon>
        <taxon>Craniata</taxon>
        <taxon>Vertebrata</taxon>
        <taxon>Euteleostomi</taxon>
        <taxon>Actinopterygii</taxon>
        <taxon>Neopterygii</taxon>
        <taxon>Teleostei</taxon>
        <taxon>Neoteleostei</taxon>
        <taxon>Acanthomorphata</taxon>
        <taxon>Eupercaria</taxon>
        <taxon>Tetraodontiformes</taxon>
        <taxon>Tetradontoidea</taxon>
        <taxon>Tetraodontidae</taxon>
        <taxon>Tetraodon</taxon>
    </lineage>
</organism>
<protein>
    <submittedName>
        <fullName evidence="3">(spotted green pufferfish) hypothetical protein</fullName>
    </submittedName>
</protein>
<evidence type="ECO:0000256" key="1">
    <source>
        <dbReference type="SAM" id="MobiDB-lite"/>
    </source>
</evidence>
<proteinExistence type="predicted"/>
<dbReference type="GO" id="GO:0016020">
    <property type="term" value="C:membrane"/>
    <property type="evidence" value="ECO:0007669"/>
    <property type="project" value="InterPro"/>
</dbReference>
<sequence length="159" mass="17322">MFGATVGSLRMLLQTTDPRNKTTVWQKSGNQGDEWQLVQIHVTLQSVYQVILEATVGGEAGDIAIDDLSLSYGPCTASSDLCDFEEGNCGWQQQTDDDFDWVRQSGPTHNPNTGPDSDHTTNAPSGHYYYLSSSNTDRAGQTARMSSPLYPSGVLSIIE</sequence>
<dbReference type="AlphaFoldDB" id="Q4T5Q2"/>
<evidence type="ECO:0000313" key="3">
    <source>
        <dbReference type="EMBL" id="CAF91780.1"/>
    </source>
</evidence>
<dbReference type="InterPro" id="IPR051560">
    <property type="entry name" value="MAM_domain-containing"/>
</dbReference>
<dbReference type="OrthoDB" id="412155at2759"/>
<feature type="compositionally biased region" description="Polar residues" evidence="1">
    <location>
        <begin position="105"/>
        <end position="124"/>
    </location>
</feature>
<comment type="caution">
    <text evidence="3">The sequence shown here is derived from an EMBL/GenBank/DDBJ whole genome shotgun (WGS) entry which is preliminary data.</text>
</comment>
<dbReference type="PROSITE" id="PS50060">
    <property type="entry name" value="MAM_2"/>
    <property type="match status" value="2"/>
</dbReference>
<dbReference type="Gene3D" id="2.60.120.200">
    <property type="match status" value="2"/>
</dbReference>
<name>Q4T5Q2_TETNG</name>
<accession>Q4T5Q2</accession>
<feature type="domain" description="MAM" evidence="2">
    <location>
        <begin position="1"/>
        <end position="77"/>
    </location>
</feature>
<dbReference type="Pfam" id="PF00629">
    <property type="entry name" value="MAM"/>
    <property type="match status" value="2"/>
</dbReference>
<reference evidence="3" key="1">
    <citation type="journal article" date="2004" name="Nature">
        <title>Genome duplication in the teleost fish Tetraodon nigroviridis reveals the early vertebrate proto-karyotype.</title>
        <authorList>
            <person name="Jaillon O."/>
            <person name="Aury J.-M."/>
            <person name="Brunet F."/>
            <person name="Petit J.-L."/>
            <person name="Stange-Thomann N."/>
            <person name="Mauceli E."/>
            <person name="Bouneau L."/>
            <person name="Fischer C."/>
            <person name="Ozouf-Costaz C."/>
            <person name="Bernot A."/>
            <person name="Nicaud S."/>
            <person name="Jaffe D."/>
            <person name="Fisher S."/>
            <person name="Lutfalla G."/>
            <person name="Dossat C."/>
            <person name="Segurens B."/>
            <person name="Dasilva C."/>
            <person name="Salanoubat M."/>
            <person name="Levy M."/>
            <person name="Boudet N."/>
            <person name="Castellano S."/>
            <person name="Anthouard V."/>
            <person name="Jubin C."/>
            <person name="Castelli V."/>
            <person name="Katinka M."/>
            <person name="Vacherie B."/>
            <person name="Biemont C."/>
            <person name="Skalli Z."/>
            <person name="Cattolico L."/>
            <person name="Poulain J."/>
            <person name="De Berardinis V."/>
            <person name="Cruaud C."/>
            <person name="Duprat S."/>
            <person name="Brottier P."/>
            <person name="Coutanceau J.-P."/>
            <person name="Gouzy J."/>
            <person name="Parra G."/>
            <person name="Lardier G."/>
            <person name="Chapple C."/>
            <person name="McKernan K.J."/>
            <person name="McEwan P."/>
            <person name="Bosak S."/>
            <person name="Kellis M."/>
            <person name="Volff J.-N."/>
            <person name="Guigo R."/>
            <person name="Zody M.C."/>
            <person name="Mesirov J."/>
            <person name="Lindblad-Toh K."/>
            <person name="Birren B."/>
            <person name="Nusbaum C."/>
            <person name="Kahn D."/>
            <person name="Robinson-Rechavi M."/>
            <person name="Laudet V."/>
            <person name="Schachter V."/>
            <person name="Quetier F."/>
            <person name="Saurin W."/>
            <person name="Scarpelli C."/>
            <person name="Wincker P."/>
            <person name="Lander E.S."/>
            <person name="Weissenbach J."/>
            <person name="Roest Crollius H."/>
        </authorList>
    </citation>
    <scope>NUCLEOTIDE SEQUENCE [LARGE SCALE GENOMIC DNA]</scope>
</reference>
<dbReference type="EMBL" id="CAAE01009159">
    <property type="protein sequence ID" value="CAF91780.1"/>
    <property type="molecule type" value="Genomic_DNA"/>
</dbReference>
<feature type="region of interest" description="Disordered" evidence="1">
    <location>
        <begin position="103"/>
        <end position="128"/>
    </location>
</feature>
<reference evidence="3" key="2">
    <citation type="submission" date="2004-02" db="EMBL/GenBank/DDBJ databases">
        <authorList>
            <consortium name="Genoscope"/>
            <consortium name="Whitehead Institute Centre for Genome Research"/>
        </authorList>
    </citation>
    <scope>NUCLEOTIDE SEQUENCE</scope>
</reference>
<dbReference type="InterPro" id="IPR000998">
    <property type="entry name" value="MAM_dom"/>
</dbReference>
<dbReference type="KEGG" id="tng:GSTEN00006691G001"/>
<feature type="domain" description="MAM" evidence="2">
    <location>
        <begin position="80"/>
        <end position="159"/>
    </location>
</feature>
<dbReference type="PANTHER" id="PTHR23282:SF150">
    <property type="entry name" value="SI:CH211-106H4.4"/>
    <property type="match status" value="1"/>
</dbReference>
<dbReference type="CDD" id="cd06263">
    <property type="entry name" value="MAM"/>
    <property type="match status" value="2"/>
</dbReference>
<dbReference type="InterPro" id="IPR013320">
    <property type="entry name" value="ConA-like_dom_sf"/>
</dbReference>